<gene>
    <name evidence="2" type="ORF">HNAJ_LOCUS4947</name>
</gene>
<evidence type="ECO:0000313" key="4">
    <source>
        <dbReference type="WBParaSite" id="HNAJ_0000494901-mRNA-1"/>
    </source>
</evidence>
<dbReference type="PANTHER" id="PTHR46989:SF3">
    <property type="entry name" value="USPA DOMAIN-CONTAINING PROTEIN"/>
    <property type="match status" value="1"/>
</dbReference>
<keyword evidence="3" id="KW-1185">Reference proteome</keyword>
<evidence type="ECO:0000313" key="3">
    <source>
        <dbReference type="Proteomes" id="UP000278807"/>
    </source>
</evidence>
<name>A0A0R3TD10_RODNA</name>
<dbReference type="CDD" id="cd23659">
    <property type="entry name" value="USP_At3g01520-like"/>
    <property type="match status" value="1"/>
</dbReference>
<evidence type="ECO:0000313" key="2">
    <source>
        <dbReference type="EMBL" id="VDO00807.1"/>
    </source>
</evidence>
<dbReference type="InterPro" id="IPR006015">
    <property type="entry name" value="Universal_stress_UspA"/>
</dbReference>
<dbReference type="InterPro" id="IPR006016">
    <property type="entry name" value="UspA"/>
</dbReference>
<dbReference type="Proteomes" id="UP000278807">
    <property type="component" value="Unassembled WGS sequence"/>
</dbReference>
<reference evidence="4" key="1">
    <citation type="submission" date="2017-02" db="UniProtKB">
        <authorList>
            <consortium name="WormBaseParasite"/>
        </authorList>
    </citation>
    <scope>IDENTIFICATION</scope>
</reference>
<protein>
    <submittedName>
        <fullName evidence="4">Usp domain-containing protein</fullName>
    </submittedName>
</protein>
<dbReference type="InterPro" id="IPR014729">
    <property type="entry name" value="Rossmann-like_a/b/a_fold"/>
</dbReference>
<dbReference type="PANTHER" id="PTHR46989">
    <property type="entry name" value="USP DOMAIN-CONTAINING PROTEIN"/>
    <property type="match status" value="1"/>
</dbReference>
<proteinExistence type="predicted"/>
<organism evidence="4">
    <name type="scientific">Rodentolepis nana</name>
    <name type="common">Dwarf tapeworm</name>
    <name type="synonym">Hymenolepis nana</name>
    <dbReference type="NCBI Taxonomy" id="102285"/>
    <lineage>
        <taxon>Eukaryota</taxon>
        <taxon>Metazoa</taxon>
        <taxon>Spiralia</taxon>
        <taxon>Lophotrochozoa</taxon>
        <taxon>Platyhelminthes</taxon>
        <taxon>Cestoda</taxon>
        <taxon>Eucestoda</taxon>
        <taxon>Cyclophyllidea</taxon>
        <taxon>Hymenolepididae</taxon>
        <taxon>Rodentolepis</taxon>
    </lineage>
</organism>
<dbReference type="STRING" id="102285.A0A0R3TD10"/>
<dbReference type="EMBL" id="UZAE01003856">
    <property type="protein sequence ID" value="VDO00807.1"/>
    <property type="molecule type" value="Genomic_DNA"/>
</dbReference>
<dbReference type="Gene3D" id="3.40.50.620">
    <property type="entry name" value="HUPs"/>
    <property type="match status" value="1"/>
</dbReference>
<dbReference type="WBParaSite" id="HNAJ_0000494901-mRNA-1">
    <property type="protein sequence ID" value="HNAJ_0000494901-mRNA-1"/>
    <property type="gene ID" value="HNAJ_0000494901"/>
</dbReference>
<dbReference type="Pfam" id="PF00582">
    <property type="entry name" value="Usp"/>
    <property type="match status" value="1"/>
</dbReference>
<accession>A0A0R3TD10</accession>
<reference evidence="2 3" key="2">
    <citation type="submission" date="2018-11" db="EMBL/GenBank/DDBJ databases">
        <authorList>
            <consortium name="Pathogen Informatics"/>
        </authorList>
    </citation>
    <scope>NUCLEOTIDE SEQUENCE [LARGE SCALE GENOMIC DNA]</scope>
</reference>
<dbReference type="PRINTS" id="PR01438">
    <property type="entry name" value="UNVRSLSTRESS"/>
</dbReference>
<sequence>MTKGVQKQLSGDPGIRGRKIVIAVDGSANAKYAFRWYLQHSRLPDDGVLFLHIFEAPSLTAFSLNNLGSMPLEEWKKELREKVNKVRQLEEDYIAEGRGATLNCAFLSKPAEKIGEGIIRTAKDMNANLIIMGTRGPEAASRALLGSVSEFVIRQGAVPVTVVPNRNNK</sequence>
<dbReference type="OrthoDB" id="843225at2759"/>
<dbReference type="SUPFAM" id="SSF52402">
    <property type="entry name" value="Adenine nucleotide alpha hydrolases-like"/>
    <property type="match status" value="1"/>
</dbReference>
<dbReference type="AlphaFoldDB" id="A0A0R3TD10"/>
<feature type="domain" description="UspA" evidence="1">
    <location>
        <begin position="18"/>
        <end position="164"/>
    </location>
</feature>
<evidence type="ECO:0000259" key="1">
    <source>
        <dbReference type="Pfam" id="PF00582"/>
    </source>
</evidence>